<dbReference type="InterPro" id="IPR012659">
    <property type="entry name" value="CHP02444"/>
</dbReference>
<accession>A0A063Y7I1</accession>
<protein>
    <recommendedName>
        <fullName evidence="3">TIGR02444 family protein</fullName>
    </recommendedName>
</protein>
<sequence length="166" mass="18826">MQLDNPLWHYASAVYISAEVERLCLQAQSYGLQVNSLLLCGWLTQQRQCYQAAAYRDNDAGWRASFLLPLRQLRYQLREQVASRPLFSACYAELKNAELEMERVDIALLWEGAQSAPAADPASTPQVLMEQNLRAYVDSQGLLHKNGCWLCCQQLGRVFLQLPVSS</sequence>
<evidence type="ECO:0000313" key="2">
    <source>
        <dbReference type="Proteomes" id="UP000027318"/>
    </source>
</evidence>
<dbReference type="RefSeq" id="WP_036543300.1">
    <property type="nucleotide sequence ID" value="NZ_JBKBNO010000007.1"/>
</dbReference>
<organism evidence="1 2">
    <name type="scientific">Nitrincola lacisaponensis</name>
    <dbReference type="NCBI Taxonomy" id="267850"/>
    <lineage>
        <taxon>Bacteria</taxon>
        <taxon>Pseudomonadati</taxon>
        <taxon>Pseudomonadota</taxon>
        <taxon>Gammaproteobacteria</taxon>
        <taxon>Oceanospirillales</taxon>
        <taxon>Oceanospirillaceae</taxon>
        <taxon>Nitrincola</taxon>
    </lineage>
</organism>
<gene>
    <name evidence="1" type="ORF">ADINL_0370</name>
</gene>
<dbReference type="OrthoDB" id="5795846at2"/>
<dbReference type="Proteomes" id="UP000027318">
    <property type="component" value="Unassembled WGS sequence"/>
</dbReference>
<proteinExistence type="predicted"/>
<keyword evidence="2" id="KW-1185">Reference proteome</keyword>
<name>A0A063Y7I1_9GAMM</name>
<comment type="caution">
    <text evidence="1">The sequence shown here is derived from an EMBL/GenBank/DDBJ whole genome shotgun (WGS) entry which is preliminary data.</text>
</comment>
<reference evidence="1 2" key="1">
    <citation type="journal article" date="2005" name="Int. J. Syst. Evol. Microbiol.">
        <title>Nitrincola lacisaponensis gen. nov., sp. nov., a novel alkaliphilic bacterium isolated from an alkaline, saline lake.</title>
        <authorList>
            <person name="Dimitriu P.A."/>
            <person name="Shukla S.K."/>
            <person name="Conradt J."/>
            <person name="Marquez M.C."/>
            <person name="Ventosa A."/>
            <person name="Maglia A."/>
            <person name="Peyton B.M."/>
            <person name="Pinkart H.C."/>
            <person name="Mormile M.R."/>
        </authorList>
    </citation>
    <scope>NUCLEOTIDE SEQUENCE [LARGE SCALE GENOMIC DNA]</scope>
    <source>
        <strain evidence="1 2">4CA</strain>
    </source>
</reference>
<dbReference type="AlphaFoldDB" id="A0A063Y7I1"/>
<evidence type="ECO:0008006" key="3">
    <source>
        <dbReference type="Google" id="ProtNLM"/>
    </source>
</evidence>
<dbReference type="NCBIfam" id="TIGR02444">
    <property type="entry name" value="TIGR02444 family protein"/>
    <property type="match status" value="1"/>
</dbReference>
<dbReference type="EMBL" id="JMSZ01000010">
    <property type="protein sequence ID" value="KDE41065.1"/>
    <property type="molecule type" value="Genomic_DNA"/>
</dbReference>
<dbReference type="Pfam" id="PF09523">
    <property type="entry name" value="DUF2390"/>
    <property type="match status" value="1"/>
</dbReference>
<evidence type="ECO:0000313" key="1">
    <source>
        <dbReference type="EMBL" id="KDE41065.1"/>
    </source>
</evidence>
<dbReference type="STRING" id="267850.ADINL_0370"/>